<evidence type="ECO:0008006" key="4">
    <source>
        <dbReference type="Google" id="ProtNLM"/>
    </source>
</evidence>
<gene>
    <name evidence="2" type="ORF">GCM10022254_62110</name>
</gene>
<evidence type="ECO:0000256" key="1">
    <source>
        <dbReference type="SAM" id="Phobius"/>
    </source>
</evidence>
<evidence type="ECO:0000313" key="3">
    <source>
        <dbReference type="Proteomes" id="UP001501710"/>
    </source>
</evidence>
<evidence type="ECO:0000313" key="2">
    <source>
        <dbReference type="EMBL" id="GAA4239838.1"/>
    </source>
</evidence>
<feature type="transmembrane region" description="Helical" evidence="1">
    <location>
        <begin position="466"/>
        <end position="486"/>
    </location>
</feature>
<name>A0ABP8CIP7_9ACTN</name>
<organism evidence="2 3">
    <name type="scientific">Actinomadura meridiana</name>
    <dbReference type="NCBI Taxonomy" id="559626"/>
    <lineage>
        <taxon>Bacteria</taxon>
        <taxon>Bacillati</taxon>
        <taxon>Actinomycetota</taxon>
        <taxon>Actinomycetes</taxon>
        <taxon>Streptosporangiales</taxon>
        <taxon>Thermomonosporaceae</taxon>
        <taxon>Actinomadura</taxon>
    </lineage>
</organism>
<accession>A0ABP8CIP7</accession>
<comment type="caution">
    <text evidence="2">The sequence shown here is derived from an EMBL/GenBank/DDBJ whole genome shotgun (WGS) entry which is preliminary data.</text>
</comment>
<feature type="transmembrane region" description="Helical" evidence="1">
    <location>
        <begin position="227"/>
        <end position="247"/>
    </location>
</feature>
<protein>
    <recommendedName>
        <fullName evidence="4">Secreted protein</fullName>
    </recommendedName>
</protein>
<keyword evidence="1" id="KW-1133">Transmembrane helix</keyword>
<proteinExistence type="predicted"/>
<dbReference type="RefSeq" id="WP_344904118.1">
    <property type="nucleotide sequence ID" value="NZ_BAABAS010000021.1"/>
</dbReference>
<feature type="transmembrane region" description="Helical" evidence="1">
    <location>
        <begin position="254"/>
        <end position="278"/>
    </location>
</feature>
<keyword evidence="3" id="KW-1185">Reference proteome</keyword>
<reference evidence="3" key="1">
    <citation type="journal article" date="2019" name="Int. J. Syst. Evol. Microbiol.">
        <title>The Global Catalogue of Microorganisms (GCM) 10K type strain sequencing project: providing services to taxonomists for standard genome sequencing and annotation.</title>
        <authorList>
            <consortium name="The Broad Institute Genomics Platform"/>
            <consortium name="The Broad Institute Genome Sequencing Center for Infectious Disease"/>
            <person name="Wu L."/>
            <person name="Ma J."/>
        </authorList>
    </citation>
    <scope>NUCLEOTIDE SEQUENCE [LARGE SCALE GENOMIC DNA]</scope>
    <source>
        <strain evidence="3">JCM 17440</strain>
    </source>
</reference>
<keyword evidence="1" id="KW-0472">Membrane</keyword>
<sequence length="493" mass="54582">MSVLRRRFHRPFHRPFRLRTVPRRVQALTAVALVAVIVLFTVTGAMVRDARSALRAIGHDEGPMVVATNDVYLALSDMDAQVTNVLLTGGEKQWLCDVERSEQVAGSSCNRSLPRYFYDIRREDAQRAVLQAARLAQDDPLQLQTVRSVLDGLSQYDQRVQAAMERGGEVAHPFGALPDDAVQEYRAATKIMNEDLLPKANNLTLAGAAAVEHSYGEPLSHVRAGRAWVLGLGLVALAALVGLQVYLARRFRRVISLCLVAAALGTVAVTAAAASLLATEADYLRMAKDDGFDPVLRLSRARAIGKSLDSDRTRSLLDPEAADRYDQTYFEKSQAMLFIAKANNLRTYYAMLNDKIRRYERAPHETDFGGLYGVAASEGAARGQRNVADTLLDRFRAYQERDRLVRILARANQGQAAAQAHMDPQWQYLSHPSFRENDAGLDALVGRRQVVVTRMVRGGERAVRPWPWLLPIAGVAIAALVVGGVWPRLAEYR</sequence>
<dbReference type="Proteomes" id="UP001501710">
    <property type="component" value="Unassembled WGS sequence"/>
</dbReference>
<dbReference type="EMBL" id="BAABAS010000021">
    <property type="protein sequence ID" value="GAA4239838.1"/>
    <property type="molecule type" value="Genomic_DNA"/>
</dbReference>
<keyword evidence="1" id="KW-0812">Transmembrane</keyword>